<organism evidence="2 3">
    <name type="scientific">Sphingobacterium bovistauri</name>
    <dbReference type="NCBI Taxonomy" id="2781959"/>
    <lineage>
        <taxon>Bacteria</taxon>
        <taxon>Pseudomonadati</taxon>
        <taxon>Bacteroidota</taxon>
        <taxon>Sphingobacteriia</taxon>
        <taxon>Sphingobacteriales</taxon>
        <taxon>Sphingobacteriaceae</taxon>
        <taxon>Sphingobacterium</taxon>
    </lineage>
</organism>
<accession>A0ABS7Z9L6</accession>
<evidence type="ECO:0000313" key="2">
    <source>
        <dbReference type="EMBL" id="MCA5005399.1"/>
    </source>
</evidence>
<comment type="caution">
    <text evidence="2">The sequence shown here is derived from an EMBL/GenBank/DDBJ whole genome shotgun (WGS) entry which is preliminary data.</text>
</comment>
<gene>
    <name evidence="2" type="ORF">IPZ78_09560</name>
</gene>
<keyword evidence="1" id="KW-0732">Signal</keyword>
<feature type="chain" id="PRO_5047331206" description="Lipocalin-like domain-containing protein" evidence="1">
    <location>
        <begin position="16"/>
        <end position="138"/>
    </location>
</feature>
<evidence type="ECO:0008006" key="4">
    <source>
        <dbReference type="Google" id="ProtNLM"/>
    </source>
</evidence>
<reference evidence="2" key="1">
    <citation type="submission" date="2020-10" db="EMBL/GenBank/DDBJ databases">
        <authorList>
            <person name="Lu T."/>
            <person name="Wang Q."/>
            <person name="Han X."/>
        </authorList>
    </citation>
    <scope>NUCLEOTIDE SEQUENCE</scope>
    <source>
        <strain evidence="2">WQ 366</strain>
    </source>
</reference>
<sequence>MNRLVIFLFPLLVFAACKKDSNTIQELESGVYKGTFRVDYDGKIYTASDIEVVLNSDKSYNSTGNNNPRIPAGGSGTYVLKDNIIIFDDKNPWTAEFDWGLILAGEYKITSSNKKLILKKTIKSNNTRTIYKYDLIKQ</sequence>
<proteinExistence type="predicted"/>
<name>A0ABS7Z9L6_9SPHI</name>
<evidence type="ECO:0000256" key="1">
    <source>
        <dbReference type="SAM" id="SignalP"/>
    </source>
</evidence>
<evidence type="ECO:0000313" key="3">
    <source>
        <dbReference type="Proteomes" id="UP001165302"/>
    </source>
</evidence>
<dbReference type="EMBL" id="JADEYP010000015">
    <property type="protein sequence ID" value="MCA5005399.1"/>
    <property type="molecule type" value="Genomic_DNA"/>
</dbReference>
<keyword evidence="3" id="KW-1185">Reference proteome</keyword>
<dbReference type="PROSITE" id="PS51257">
    <property type="entry name" value="PROKAR_LIPOPROTEIN"/>
    <property type="match status" value="1"/>
</dbReference>
<dbReference type="RefSeq" id="WP_225553082.1">
    <property type="nucleotide sequence ID" value="NZ_JADEYP010000015.1"/>
</dbReference>
<protein>
    <recommendedName>
        <fullName evidence="4">Lipocalin-like domain-containing protein</fullName>
    </recommendedName>
</protein>
<dbReference type="Proteomes" id="UP001165302">
    <property type="component" value="Unassembled WGS sequence"/>
</dbReference>
<feature type="signal peptide" evidence="1">
    <location>
        <begin position="1"/>
        <end position="15"/>
    </location>
</feature>